<sequence>MEANGFGFEFREKDIEEILAVVSEFPGVMYRPAKLRKIFASRACRKSVMIGTALTTNQMKSIVSHLGTLDQPWNCPHGRPTLRHLVDLNKIK</sequence>
<dbReference type="Gene3D" id="3.30.1540.20">
    <property type="entry name" value="MutL, C-terminal domain, dimerisation subdomain"/>
    <property type="match status" value="1"/>
</dbReference>
<keyword evidence="2" id="KW-1185">Reference proteome</keyword>
<dbReference type="PANTHER" id="PTHR10073">
    <property type="entry name" value="DNA MISMATCH REPAIR PROTEIN MLH, PMS, MUTL"/>
    <property type="match status" value="1"/>
</dbReference>
<protein>
    <recommendedName>
        <fullName evidence="3">MutL C-terminal dimerisation domain-containing protein</fullName>
    </recommendedName>
</protein>
<dbReference type="PANTHER" id="PTHR10073:SF52">
    <property type="entry name" value="MISMATCH REPAIR ENDONUCLEASE PMS2"/>
    <property type="match status" value="1"/>
</dbReference>
<dbReference type="InterPro" id="IPR038973">
    <property type="entry name" value="MutL/Mlh/Pms-like"/>
</dbReference>
<gene>
    <name evidence="1" type="ORF">SVUK_LOCUS7411</name>
</gene>
<dbReference type="InterPro" id="IPR037198">
    <property type="entry name" value="MutL_C_sf"/>
</dbReference>
<proteinExistence type="predicted"/>
<dbReference type="GO" id="GO:0032389">
    <property type="term" value="C:MutLalpha complex"/>
    <property type="evidence" value="ECO:0007669"/>
    <property type="project" value="TreeGrafter"/>
</dbReference>
<reference evidence="1 2" key="1">
    <citation type="submission" date="2018-11" db="EMBL/GenBank/DDBJ databases">
        <authorList>
            <consortium name="Pathogen Informatics"/>
        </authorList>
    </citation>
    <scope>NUCLEOTIDE SEQUENCE [LARGE SCALE GENOMIC DNA]</scope>
</reference>
<dbReference type="InterPro" id="IPR042120">
    <property type="entry name" value="MutL_C_dimsub"/>
</dbReference>
<dbReference type="GO" id="GO:0006298">
    <property type="term" value="P:mismatch repair"/>
    <property type="evidence" value="ECO:0007669"/>
    <property type="project" value="InterPro"/>
</dbReference>
<dbReference type="OrthoDB" id="10254304at2759"/>
<organism evidence="1 2">
    <name type="scientific">Strongylus vulgaris</name>
    <name type="common">Blood worm</name>
    <dbReference type="NCBI Taxonomy" id="40348"/>
    <lineage>
        <taxon>Eukaryota</taxon>
        <taxon>Metazoa</taxon>
        <taxon>Ecdysozoa</taxon>
        <taxon>Nematoda</taxon>
        <taxon>Chromadorea</taxon>
        <taxon>Rhabditida</taxon>
        <taxon>Rhabditina</taxon>
        <taxon>Rhabditomorpha</taxon>
        <taxon>Strongyloidea</taxon>
        <taxon>Strongylidae</taxon>
        <taxon>Strongylus</taxon>
    </lineage>
</organism>
<name>A0A3P7IWZ6_STRVU</name>
<dbReference type="AlphaFoldDB" id="A0A3P7IWZ6"/>
<dbReference type="EMBL" id="UYYB01025245">
    <property type="protein sequence ID" value="VDM72413.1"/>
    <property type="molecule type" value="Genomic_DNA"/>
</dbReference>
<dbReference type="GO" id="GO:0140664">
    <property type="term" value="F:ATP-dependent DNA damage sensor activity"/>
    <property type="evidence" value="ECO:0007669"/>
    <property type="project" value="InterPro"/>
</dbReference>
<accession>A0A3P7IWZ6</accession>
<evidence type="ECO:0000313" key="1">
    <source>
        <dbReference type="EMBL" id="VDM72413.1"/>
    </source>
</evidence>
<dbReference type="Proteomes" id="UP000270094">
    <property type="component" value="Unassembled WGS sequence"/>
</dbReference>
<dbReference type="GO" id="GO:0016887">
    <property type="term" value="F:ATP hydrolysis activity"/>
    <property type="evidence" value="ECO:0007669"/>
    <property type="project" value="InterPro"/>
</dbReference>
<dbReference type="SUPFAM" id="SSF118116">
    <property type="entry name" value="DNA mismatch repair protein MutL"/>
    <property type="match status" value="1"/>
</dbReference>
<evidence type="ECO:0008006" key="3">
    <source>
        <dbReference type="Google" id="ProtNLM"/>
    </source>
</evidence>
<evidence type="ECO:0000313" key="2">
    <source>
        <dbReference type="Proteomes" id="UP000270094"/>
    </source>
</evidence>